<dbReference type="AlphaFoldDB" id="A0A1I6JCL2"/>
<gene>
    <name evidence="2" type="ORF">SAMN05661086_01565</name>
</gene>
<proteinExistence type="predicted"/>
<dbReference type="InterPro" id="IPR037523">
    <property type="entry name" value="VOC_core"/>
</dbReference>
<reference evidence="2 3" key="1">
    <citation type="submission" date="2016-10" db="EMBL/GenBank/DDBJ databases">
        <authorList>
            <person name="de Groot N.N."/>
        </authorList>
    </citation>
    <scope>NUCLEOTIDE SEQUENCE [LARGE SCALE GENOMIC DNA]</scope>
    <source>
        <strain evidence="2 3">743A</strain>
    </source>
</reference>
<dbReference type="SUPFAM" id="SSF54593">
    <property type="entry name" value="Glyoxalase/Bleomycin resistance protein/Dihydroxybiphenyl dioxygenase"/>
    <property type="match status" value="1"/>
</dbReference>
<keyword evidence="3" id="KW-1185">Reference proteome</keyword>
<dbReference type="Pfam" id="PF00903">
    <property type="entry name" value="Glyoxalase"/>
    <property type="match status" value="1"/>
</dbReference>
<protein>
    <submittedName>
        <fullName evidence="2">PhnB protein</fullName>
    </submittedName>
</protein>
<dbReference type="OrthoDB" id="9795306at2"/>
<evidence type="ECO:0000313" key="2">
    <source>
        <dbReference type="EMBL" id="SFR76688.1"/>
    </source>
</evidence>
<evidence type="ECO:0000259" key="1">
    <source>
        <dbReference type="PROSITE" id="PS51819"/>
    </source>
</evidence>
<sequence>MGFGIGVYVKSSVEAVELYQRVFGLELGYHVKNPDGSFFHSELFRNGECFLSVVEAAKENNDESLVQLGYEFDSPEEVKRAYELLKEDGVIDMPIGELPWSPCAASVVDRFGVWWYLSSASHRPPEDYDYWNKK</sequence>
<organism evidence="2 3">
    <name type="scientific">Anaeromicropila populeti</name>
    <dbReference type="NCBI Taxonomy" id="37658"/>
    <lineage>
        <taxon>Bacteria</taxon>
        <taxon>Bacillati</taxon>
        <taxon>Bacillota</taxon>
        <taxon>Clostridia</taxon>
        <taxon>Lachnospirales</taxon>
        <taxon>Lachnospiraceae</taxon>
        <taxon>Anaeromicropila</taxon>
    </lineage>
</organism>
<dbReference type="Proteomes" id="UP000199659">
    <property type="component" value="Unassembled WGS sequence"/>
</dbReference>
<dbReference type="InterPro" id="IPR029068">
    <property type="entry name" value="Glyas_Bleomycin-R_OHBP_Dase"/>
</dbReference>
<feature type="domain" description="VOC" evidence="1">
    <location>
        <begin position="1"/>
        <end position="120"/>
    </location>
</feature>
<dbReference type="STRING" id="37658.SAMN05661086_01565"/>
<evidence type="ECO:0000313" key="3">
    <source>
        <dbReference type="Proteomes" id="UP000199659"/>
    </source>
</evidence>
<dbReference type="PROSITE" id="PS51819">
    <property type="entry name" value="VOC"/>
    <property type="match status" value="1"/>
</dbReference>
<accession>A0A1I6JCL2</accession>
<dbReference type="EMBL" id="FOYZ01000005">
    <property type="protein sequence ID" value="SFR76688.1"/>
    <property type="molecule type" value="Genomic_DNA"/>
</dbReference>
<dbReference type="Gene3D" id="3.10.180.10">
    <property type="entry name" value="2,3-Dihydroxybiphenyl 1,2-Dioxygenase, domain 1"/>
    <property type="match status" value="1"/>
</dbReference>
<name>A0A1I6JCL2_9FIRM</name>
<dbReference type="InterPro" id="IPR004360">
    <property type="entry name" value="Glyas_Fos-R_dOase_dom"/>
</dbReference>